<dbReference type="CDD" id="cd03058">
    <property type="entry name" value="GST_N_Tau"/>
    <property type="match status" value="1"/>
</dbReference>
<accession>A0A2N9EBX8</accession>
<dbReference type="FunFam" id="3.40.30.10:FF:000044">
    <property type="entry name" value="Glutathione S-transferase GSTU6"/>
    <property type="match status" value="1"/>
</dbReference>
<dbReference type="FunFam" id="1.20.1050.10:FF:000016">
    <property type="entry name" value="Glutathione S-transferase U9"/>
    <property type="match status" value="1"/>
</dbReference>
<dbReference type="Pfam" id="PF02798">
    <property type="entry name" value="GST_N"/>
    <property type="match status" value="1"/>
</dbReference>
<dbReference type="PANTHER" id="PTHR11260">
    <property type="entry name" value="GLUTATHIONE S-TRANSFERASE, GST, SUPERFAMILY, GST DOMAIN CONTAINING"/>
    <property type="match status" value="1"/>
</dbReference>
<dbReference type="InterPro" id="IPR010987">
    <property type="entry name" value="Glutathione-S-Trfase_C-like"/>
</dbReference>
<dbReference type="SFLD" id="SFLDG00358">
    <property type="entry name" value="Main_(cytGST)"/>
    <property type="match status" value="1"/>
</dbReference>
<feature type="domain" description="GST N-terminal" evidence="6">
    <location>
        <begin position="4"/>
        <end position="83"/>
    </location>
</feature>
<dbReference type="GO" id="GO:0005737">
    <property type="term" value="C:cytoplasm"/>
    <property type="evidence" value="ECO:0007669"/>
    <property type="project" value="TreeGrafter"/>
</dbReference>
<evidence type="ECO:0000313" key="8">
    <source>
        <dbReference type="EMBL" id="SPC72171.1"/>
    </source>
</evidence>
<name>A0A2N9EBX8_FAGSY</name>
<dbReference type="Gene3D" id="1.20.1050.10">
    <property type="match status" value="1"/>
</dbReference>
<comment type="catalytic activity">
    <reaction evidence="5">
        <text>RX + glutathione = an S-substituted glutathione + a halide anion + H(+)</text>
        <dbReference type="Rhea" id="RHEA:16437"/>
        <dbReference type="ChEBI" id="CHEBI:15378"/>
        <dbReference type="ChEBI" id="CHEBI:16042"/>
        <dbReference type="ChEBI" id="CHEBI:17792"/>
        <dbReference type="ChEBI" id="CHEBI:57925"/>
        <dbReference type="ChEBI" id="CHEBI:90779"/>
        <dbReference type="EC" id="2.5.1.18"/>
    </reaction>
</comment>
<proteinExistence type="inferred from homology"/>
<evidence type="ECO:0000256" key="4">
    <source>
        <dbReference type="ARBA" id="ARBA00025743"/>
    </source>
</evidence>
<sequence>MAKNDVKLLGAWPSPFVMRPRIALNIKSVNYEFLEETLGSKSQLLLQSNPVHKKIPVLIHADKPISESLIIVEYIDEVWTSGPSILASDPYDRATERFWAAYVDEKWFPALKGLRSAQGDEERKALMGQVIEGIAQLEEAFGKCSKGKAFFGGEQIGLIDIAFGCYLGWLKVTEKLSGLKLLDEAKTPGLVKWAERFCANGAVKGVMPETEKLVEFSKFLQAKMSGAPPKK</sequence>
<dbReference type="GO" id="GO:0009407">
    <property type="term" value="P:toxin catabolic process"/>
    <property type="evidence" value="ECO:0007669"/>
    <property type="project" value="UniProtKB-ARBA"/>
</dbReference>
<dbReference type="InterPro" id="IPR004046">
    <property type="entry name" value="GST_C"/>
</dbReference>
<dbReference type="InterPro" id="IPR004045">
    <property type="entry name" value="Glutathione_S-Trfase_N"/>
</dbReference>
<dbReference type="GO" id="GO:0006749">
    <property type="term" value="P:glutathione metabolic process"/>
    <property type="evidence" value="ECO:0007669"/>
    <property type="project" value="InterPro"/>
</dbReference>
<dbReference type="Gene3D" id="3.40.30.10">
    <property type="entry name" value="Glutaredoxin"/>
    <property type="match status" value="1"/>
</dbReference>
<dbReference type="InterPro" id="IPR036249">
    <property type="entry name" value="Thioredoxin-like_sf"/>
</dbReference>
<evidence type="ECO:0000256" key="2">
    <source>
        <dbReference type="ARBA" id="ARBA00022575"/>
    </source>
</evidence>
<dbReference type="SUPFAM" id="SSF52833">
    <property type="entry name" value="Thioredoxin-like"/>
    <property type="match status" value="1"/>
</dbReference>
<evidence type="ECO:0000259" key="6">
    <source>
        <dbReference type="PROSITE" id="PS50404"/>
    </source>
</evidence>
<dbReference type="EC" id="2.5.1.18" evidence="1"/>
<organism evidence="8">
    <name type="scientific">Fagus sylvatica</name>
    <name type="common">Beechnut</name>
    <dbReference type="NCBI Taxonomy" id="28930"/>
    <lineage>
        <taxon>Eukaryota</taxon>
        <taxon>Viridiplantae</taxon>
        <taxon>Streptophyta</taxon>
        <taxon>Embryophyta</taxon>
        <taxon>Tracheophyta</taxon>
        <taxon>Spermatophyta</taxon>
        <taxon>Magnoliopsida</taxon>
        <taxon>eudicotyledons</taxon>
        <taxon>Gunneridae</taxon>
        <taxon>Pentapetalae</taxon>
        <taxon>rosids</taxon>
        <taxon>fabids</taxon>
        <taxon>Fagales</taxon>
        <taxon>Fagaceae</taxon>
        <taxon>Fagus</taxon>
    </lineage>
</organism>
<dbReference type="EMBL" id="OIVN01000001">
    <property type="protein sequence ID" value="SPC72171.1"/>
    <property type="molecule type" value="Genomic_DNA"/>
</dbReference>
<dbReference type="InterPro" id="IPR045074">
    <property type="entry name" value="GST_C_Tau"/>
</dbReference>
<reference evidence="8" key="1">
    <citation type="submission" date="2018-02" db="EMBL/GenBank/DDBJ databases">
        <authorList>
            <person name="Cohen D.B."/>
            <person name="Kent A.D."/>
        </authorList>
    </citation>
    <scope>NUCLEOTIDE SEQUENCE</scope>
</reference>
<protein>
    <recommendedName>
        <fullName evidence="1">glutathione transferase</fullName>
        <ecNumber evidence="1">2.5.1.18</ecNumber>
    </recommendedName>
</protein>
<dbReference type="SFLD" id="SFLDG01152">
    <property type="entry name" value="Main.3:_Omega-_and_Tau-like"/>
    <property type="match status" value="1"/>
</dbReference>
<keyword evidence="3" id="KW-0808">Transferase</keyword>
<dbReference type="PROSITE" id="PS50405">
    <property type="entry name" value="GST_CTER"/>
    <property type="match status" value="1"/>
</dbReference>
<dbReference type="SFLD" id="SFLDS00019">
    <property type="entry name" value="Glutathione_Transferase_(cytos"/>
    <property type="match status" value="1"/>
</dbReference>
<keyword evidence="2" id="KW-0216">Detoxification</keyword>
<evidence type="ECO:0000256" key="5">
    <source>
        <dbReference type="ARBA" id="ARBA00047960"/>
    </source>
</evidence>
<dbReference type="AlphaFoldDB" id="A0A2N9EBX8"/>
<dbReference type="InterPro" id="IPR036282">
    <property type="entry name" value="Glutathione-S-Trfase_C_sf"/>
</dbReference>
<dbReference type="PANTHER" id="PTHR11260:SF615">
    <property type="entry name" value="GLUTATHIONE S-TRANSFERASE U17"/>
    <property type="match status" value="1"/>
</dbReference>
<evidence type="ECO:0000259" key="7">
    <source>
        <dbReference type="PROSITE" id="PS50405"/>
    </source>
</evidence>
<dbReference type="PROSITE" id="PS50404">
    <property type="entry name" value="GST_NTER"/>
    <property type="match status" value="1"/>
</dbReference>
<evidence type="ECO:0000256" key="3">
    <source>
        <dbReference type="ARBA" id="ARBA00022679"/>
    </source>
</evidence>
<comment type="similarity">
    <text evidence="4">Belongs to the GST superfamily. Tau family.</text>
</comment>
<feature type="domain" description="GST C-terminal" evidence="7">
    <location>
        <begin position="89"/>
        <end position="216"/>
    </location>
</feature>
<gene>
    <name evidence="8" type="ORF">FSB_LOCUS53</name>
</gene>
<dbReference type="SUPFAM" id="SSF47616">
    <property type="entry name" value="GST C-terminal domain-like"/>
    <property type="match status" value="1"/>
</dbReference>
<dbReference type="InterPro" id="IPR040079">
    <property type="entry name" value="Glutathione_S-Trfase"/>
</dbReference>
<dbReference type="Pfam" id="PF00043">
    <property type="entry name" value="GST_C"/>
    <property type="match status" value="1"/>
</dbReference>
<evidence type="ECO:0000256" key="1">
    <source>
        <dbReference type="ARBA" id="ARBA00012452"/>
    </source>
</evidence>
<dbReference type="CDD" id="cd03185">
    <property type="entry name" value="GST_C_Tau"/>
    <property type="match status" value="1"/>
</dbReference>
<dbReference type="GO" id="GO:0004364">
    <property type="term" value="F:glutathione transferase activity"/>
    <property type="evidence" value="ECO:0007669"/>
    <property type="project" value="UniProtKB-EC"/>
</dbReference>
<dbReference type="InterPro" id="IPR045073">
    <property type="entry name" value="Omega/Tau-like"/>
</dbReference>